<dbReference type="EMBL" id="JACHMY010000001">
    <property type="protein sequence ID" value="MBB5840383.1"/>
    <property type="molecule type" value="Genomic_DNA"/>
</dbReference>
<dbReference type="PANTHER" id="PTHR43244:SF1">
    <property type="entry name" value="5,10-METHYLENETETRAHYDROMETHANOPTERIN REDUCTASE"/>
    <property type="match status" value="1"/>
</dbReference>
<reference evidence="3 4" key="1">
    <citation type="submission" date="2020-08" db="EMBL/GenBank/DDBJ databases">
        <title>Sequencing the genomes of 1000 actinobacteria strains.</title>
        <authorList>
            <person name="Klenk H.-P."/>
        </authorList>
    </citation>
    <scope>NUCLEOTIDE SEQUENCE [LARGE SCALE GENOMIC DNA]</scope>
    <source>
        <strain evidence="3 4">DSM 28967</strain>
    </source>
</reference>
<dbReference type="Pfam" id="PF00296">
    <property type="entry name" value="Bac_luciferase"/>
    <property type="match status" value="1"/>
</dbReference>
<protein>
    <submittedName>
        <fullName evidence="3">Alkanesulfonate monooxygenase SsuD/methylene tetrahydromethanopterin reductase-like flavin-dependent oxidoreductase (Luciferase family)</fullName>
    </submittedName>
</protein>
<dbReference type="Proteomes" id="UP000549971">
    <property type="component" value="Unassembled WGS sequence"/>
</dbReference>
<keyword evidence="4" id="KW-1185">Reference proteome</keyword>
<evidence type="ECO:0000256" key="1">
    <source>
        <dbReference type="ARBA" id="ARBA00023002"/>
    </source>
</evidence>
<dbReference type="GO" id="GO:0016705">
    <property type="term" value="F:oxidoreductase activity, acting on paired donors, with incorporation or reduction of molecular oxygen"/>
    <property type="evidence" value="ECO:0007669"/>
    <property type="project" value="InterPro"/>
</dbReference>
<organism evidence="3 4">
    <name type="scientific">Kribbella italica</name>
    <dbReference type="NCBI Taxonomy" id="1540520"/>
    <lineage>
        <taxon>Bacteria</taxon>
        <taxon>Bacillati</taxon>
        <taxon>Actinomycetota</taxon>
        <taxon>Actinomycetes</taxon>
        <taxon>Propionibacteriales</taxon>
        <taxon>Kribbellaceae</taxon>
        <taxon>Kribbella</taxon>
    </lineage>
</organism>
<name>A0A7W9JE04_9ACTN</name>
<dbReference type="GO" id="GO:0004497">
    <property type="term" value="F:monooxygenase activity"/>
    <property type="evidence" value="ECO:0007669"/>
    <property type="project" value="UniProtKB-KW"/>
</dbReference>
<keyword evidence="1" id="KW-0560">Oxidoreductase</keyword>
<dbReference type="RefSeq" id="WP_184802697.1">
    <property type="nucleotide sequence ID" value="NZ_JACHMY010000001.1"/>
</dbReference>
<dbReference type="SUPFAM" id="SSF51679">
    <property type="entry name" value="Bacterial luciferase-like"/>
    <property type="match status" value="1"/>
</dbReference>
<dbReference type="InterPro" id="IPR050564">
    <property type="entry name" value="F420-G6PD/mer"/>
</dbReference>
<dbReference type="InterPro" id="IPR011251">
    <property type="entry name" value="Luciferase-like_dom"/>
</dbReference>
<proteinExistence type="predicted"/>
<sequence length="275" mass="29230">MTDKRFRFGIVATPADGSPDQWTKTVRRAAELGYSTVLMPDGLQLLSPFPSLAMAAAVADIRVGTFVAAAPMRTPYAAAWDAHTLTVLTDGRFEFGIGTGRPGTDKFAEKLGLPYGTGAERLQQVRETLDHLAELDGDRHTPVIMAAGGPKALALAAERADVVSIAKGALTPPAEVIQLAEELRTLAGDRADDIELALNLFAAGDGELPPWTKMATGVEPEALRATDSLMLLPGGPRQMADELLRRREVLGASYISVNSAYLEELAPVVELLAGQ</sequence>
<dbReference type="PANTHER" id="PTHR43244">
    <property type="match status" value="1"/>
</dbReference>
<dbReference type="InterPro" id="IPR036661">
    <property type="entry name" value="Luciferase-like_sf"/>
</dbReference>
<accession>A0A7W9JE04</accession>
<gene>
    <name evidence="3" type="ORF">HDA39_007117</name>
</gene>
<dbReference type="Gene3D" id="3.20.20.30">
    <property type="entry name" value="Luciferase-like domain"/>
    <property type="match status" value="1"/>
</dbReference>
<evidence type="ECO:0000313" key="3">
    <source>
        <dbReference type="EMBL" id="MBB5840383.1"/>
    </source>
</evidence>
<evidence type="ECO:0000259" key="2">
    <source>
        <dbReference type="Pfam" id="PF00296"/>
    </source>
</evidence>
<keyword evidence="3" id="KW-0503">Monooxygenase</keyword>
<dbReference type="AlphaFoldDB" id="A0A7W9JE04"/>
<evidence type="ECO:0000313" key="4">
    <source>
        <dbReference type="Proteomes" id="UP000549971"/>
    </source>
</evidence>
<feature type="domain" description="Luciferase-like" evidence="2">
    <location>
        <begin position="17"/>
        <end position="202"/>
    </location>
</feature>
<comment type="caution">
    <text evidence="3">The sequence shown here is derived from an EMBL/GenBank/DDBJ whole genome shotgun (WGS) entry which is preliminary data.</text>
</comment>